<reference evidence="1 2" key="2">
    <citation type="submission" date="2020-07" db="EMBL/GenBank/DDBJ databases">
        <authorList>
            <person name="Yu X."/>
        </authorList>
    </citation>
    <scope>NUCLEOTIDE SEQUENCE [LARGE SCALE GENOMIC DNA]</scope>
    <source>
        <strain evidence="2">24</strain>
    </source>
</reference>
<name>A0A7D6E5V3_9MYCO</name>
<dbReference type="EMBL" id="CP059165">
    <property type="protein sequence ID" value="QLL06005.1"/>
    <property type="molecule type" value="Genomic_DNA"/>
</dbReference>
<dbReference type="AlphaFoldDB" id="A0A7D6E5V3"/>
<dbReference type="Proteomes" id="UP000510682">
    <property type="component" value="Chromosome"/>
</dbReference>
<keyword evidence="2" id="KW-1185">Reference proteome</keyword>
<dbReference type="SUPFAM" id="SSF50998">
    <property type="entry name" value="Quinoprotein alcohol dehydrogenase-like"/>
    <property type="match status" value="1"/>
</dbReference>
<evidence type="ECO:0000313" key="1">
    <source>
        <dbReference type="EMBL" id="QLL06005.1"/>
    </source>
</evidence>
<evidence type="ECO:0000313" key="2">
    <source>
        <dbReference type="Proteomes" id="UP000510682"/>
    </source>
</evidence>
<organism evidence="1 2">
    <name type="scientific">Mycobacterium vicinigordonae</name>
    <dbReference type="NCBI Taxonomy" id="1719132"/>
    <lineage>
        <taxon>Bacteria</taxon>
        <taxon>Bacillati</taxon>
        <taxon>Actinomycetota</taxon>
        <taxon>Actinomycetes</taxon>
        <taxon>Mycobacteriales</taxon>
        <taxon>Mycobacteriaceae</taxon>
        <taxon>Mycobacterium</taxon>
    </lineage>
</organism>
<sequence length="456" mass="48182">MIVVVVVTAVGAVLWWRMGGHGGGSGNGVGAAPKEAPIGTPKDRLIGFPLDRQPVVGWQLTAGQIGLPAGVPVGDLFAAVGDKAFFIAHNCQAERCTDPRGWVYGIDTRTGVLAFPLIPLDGFYGQTEDCALNGPSAAVCLNPDCEGLYFCAGRERVWVIDLERGAVKFSGPPQVHTHNSPGEPRLRAIGSWHGQTRLVAVTKGKGVYGVGERGELTWFVPGSGVVYESDHSQTLDMAPLTLGMQAADPLTGQGFRVFSVDGVDLTPTPPRGLNLSYAEVYNGGFAYEFRTQKDYNAGVALYDADGHQVALLPDASRPQPNPVMPSVLAGGGLQIYTAAGKLQTRLPSSGEHYQTIGTKLYLGGIDRWQQWDLLTGQPGPTCDMDFGVAYAGSDGATILTYVSGEQNHGATRAIDAANCQTRWEIPSFGGFPSLAKAGSALLQTTRDSIVGLRAPA</sequence>
<reference evidence="2" key="3">
    <citation type="submission" date="2023-07" db="EMBL/GenBank/DDBJ databases">
        <title>Description of Mycobacterium gordonae subsp. intergordonae subsp.nov. and Mycobacterium gordonae subsp. gordonae subsp. nov.</title>
        <authorList>
            <person name="Huang H."/>
        </authorList>
    </citation>
    <scope>NUCLEOTIDE SEQUENCE [LARGE SCALE GENOMIC DNA]</scope>
    <source>
        <strain evidence="2">24</strain>
    </source>
</reference>
<dbReference type="KEGG" id="mgor:H0P51_19770"/>
<dbReference type="RefSeq" id="WP_180914586.1">
    <property type="nucleotide sequence ID" value="NZ_CP059165.1"/>
</dbReference>
<dbReference type="InterPro" id="IPR011047">
    <property type="entry name" value="Quinoprotein_ADH-like_sf"/>
</dbReference>
<reference evidence="2" key="1">
    <citation type="submission" date="2020-07" db="EMBL/GenBank/DDBJ databases">
        <title>Description of Mycobacterium gordonae subsp. intergordonae subsp.nov. and Mycobacterium gordonae subsp. gordonae subsp. nov.</title>
        <authorList>
            <person name="Yu X."/>
        </authorList>
    </citation>
    <scope>NUCLEOTIDE SEQUENCE [LARGE SCALE GENOMIC DNA]</scope>
    <source>
        <strain evidence="2">24</strain>
    </source>
</reference>
<evidence type="ECO:0008006" key="3">
    <source>
        <dbReference type="Google" id="ProtNLM"/>
    </source>
</evidence>
<accession>A0A7D6E5V3</accession>
<gene>
    <name evidence="1" type="ORF">H0P51_19770</name>
</gene>
<protein>
    <recommendedName>
        <fullName evidence="3">Pyrrolo-quinoline quinone</fullName>
    </recommendedName>
</protein>
<proteinExistence type="predicted"/>